<keyword evidence="6" id="KW-0325">Glycoprotein</keyword>
<evidence type="ECO:0000256" key="1">
    <source>
        <dbReference type="ARBA" id="ARBA00004479"/>
    </source>
</evidence>
<name>A0A8K0KEW7_LADFU</name>
<comment type="caution">
    <text evidence="8">The sequence shown here is derived from an EMBL/GenBank/DDBJ whole genome shotgun (WGS) entry which is preliminary data.</text>
</comment>
<organism evidence="8 9">
    <name type="scientific">Ladona fulva</name>
    <name type="common">Scarce chaser dragonfly</name>
    <name type="synonym">Libellula fulva</name>
    <dbReference type="NCBI Taxonomy" id="123851"/>
    <lineage>
        <taxon>Eukaryota</taxon>
        <taxon>Metazoa</taxon>
        <taxon>Ecdysozoa</taxon>
        <taxon>Arthropoda</taxon>
        <taxon>Hexapoda</taxon>
        <taxon>Insecta</taxon>
        <taxon>Pterygota</taxon>
        <taxon>Palaeoptera</taxon>
        <taxon>Odonata</taxon>
        <taxon>Epiprocta</taxon>
        <taxon>Anisoptera</taxon>
        <taxon>Libelluloidea</taxon>
        <taxon>Libellulidae</taxon>
        <taxon>Ladona</taxon>
    </lineage>
</organism>
<comment type="subcellular location">
    <subcellularLocation>
        <location evidence="1">Membrane</location>
        <topology evidence="1">Single-pass type I membrane protein</topology>
    </subcellularLocation>
</comment>
<accession>A0A8K0KEW7</accession>
<evidence type="ECO:0000313" key="8">
    <source>
        <dbReference type="EMBL" id="KAG8233202.1"/>
    </source>
</evidence>
<evidence type="ECO:0000256" key="7">
    <source>
        <dbReference type="PROSITE-ProRule" id="PRU00803"/>
    </source>
</evidence>
<sequence>MFPRVVPLLHLPENCQEKPANDSSSFSILLCEVGNPLLKNETRYIILEFDTTSIPLDMEALNYTFETESVGEKMSEEDGRAEIFIPLTTVADISIIGRSSQRNFYLQKQNKSEVDKIYSFSHVYEVTNYGPSPVDQIKLTFKFPTQIVSEDGCMTFLRVYSPEVFIFDFPLQEEQSLVIRIELIGTQMGEYFGYSICVADLNNDGLDDLVVGAPQYSLEQSGTILIYRSTGIFN</sequence>
<dbReference type="GO" id="GO:0033627">
    <property type="term" value="P:cell adhesion mediated by integrin"/>
    <property type="evidence" value="ECO:0007669"/>
    <property type="project" value="TreeGrafter"/>
</dbReference>
<evidence type="ECO:0008006" key="10">
    <source>
        <dbReference type="Google" id="ProtNLM"/>
    </source>
</evidence>
<evidence type="ECO:0000256" key="5">
    <source>
        <dbReference type="ARBA" id="ARBA00023136"/>
    </source>
</evidence>
<dbReference type="GO" id="GO:0009897">
    <property type="term" value="C:external side of plasma membrane"/>
    <property type="evidence" value="ECO:0007669"/>
    <property type="project" value="TreeGrafter"/>
</dbReference>
<dbReference type="GO" id="GO:0008305">
    <property type="term" value="C:integrin complex"/>
    <property type="evidence" value="ECO:0007669"/>
    <property type="project" value="TreeGrafter"/>
</dbReference>
<dbReference type="InterPro" id="IPR032695">
    <property type="entry name" value="Integrin_dom_sf"/>
</dbReference>
<keyword evidence="9" id="KW-1185">Reference proteome</keyword>
<evidence type="ECO:0000256" key="4">
    <source>
        <dbReference type="ARBA" id="ARBA00023037"/>
    </source>
</evidence>
<feature type="repeat" description="FG-GAP" evidence="7">
    <location>
        <begin position="179"/>
        <end position="234"/>
    </location>
</feature>
<dbReference type="OrthoDB" id="7594578at2759"/>
<reference evidence="8" key="1">
    <citation type="submission" date="2013-04" db="EMBL/GenBank/DDBJ databases">
        <authorList>
            <person name="Qu J."/>
            <person name="Murali S.C."/>
            <person name="Bandaranaike D."/>
            <person name="Bellair M."/>
            <person name="Blankenburg K."/>
            <person name="Chao H."/>
            <person name="Dinh H."/>
            <person name="Doddapaneni H."/>
            <person name="Downs B."/>
            <person name="Dugan-Rocha S."/>
            <person name="Elkadiri S."/>
            <person name="Gnanaolivu R.D."/>
            <person name="Hernandez B."/>
            <person name="Javaid M."/>
            <person name="Jayaseelan J.C."/>
            <person name="Lee S."/>
            <person name="Li M."/>
            <person name="Ming W."/>
            <person name="Munidasa M."/>
            <person name="Muniz J."/>
            <person name="Nguyen L."/>
            <person name="Ongeri F."/>
            <person name="Osuji N."/>
            <person name="Pu L.-L."/>
            <person name="Puazo M."/>
            <person name="Qu C."/>
            <person name="Quiroz J."/>
            <person name="Raj R."/>
            <person name="Weissenberger G."/>
            <person name="Xin Y."/>
            <person name="Zou X."/>
            <person name="Han Y."/>
            <person name="Richards S."/>
            <person name="Worley K."/>
            <person name="Muzny D."/>
            <person name="Gibbs R."/>
        </authorList>
    </citation>
    <scope>NUCLEOTIDE SEQUENCE</scope>
    <source>
        <strain evidence="8">Sampled in the wild</strain>
    </source>
</reference>
<dbReference type="Pfam" id="PF01839">
    <property type="entry name" value="FG-GAP"/>
    <property type="match status" value="1"/>
</dbReference>
<dbReference type="InterPro" id="IPR028994">
    <property type="entry name" value="Integrin_alpha_N"/>
</dbReference>
<dbReference type="SMART" id="SM00191">
    <property type="entry name" value="Int_alpha"/>
    <property type="match status" value="1"/>
</dbReference>
<dbReference type="InterPro" id="IPR013519">
    <property type="entry name" value="Int_alpha_beta-p"/>
</dbReference>
<evidence type="ECO:0000256" key="3">
    <source>
        <dbReference type="ARBA" id="ARBA00022737"/>
    </source>
</evidence>
<keyword evidence="4" id="KW-0401">Integrin</keyword>
<dbReference type="PROSITE" id="PS51470">
    <property type="entry name" value="FG_GAP"/>
    <property type="match status" value="1"/>
</dbReference>
<dbReference type="Gene3D" id="2.60.40.1510">
    <property type="entry name" value="ntegrin, alpha v. Chain A, domain 3"/>
    <property type="match status" value="1"/>
</dbReference>
<dbReference type="InterPro" id="IPR013517">
    <property type="entry name" value="FG-GAP"/>
</dbReference>
<dbReference type="GO" id="GO:0005178">
    <property type="term" value="F:integrin binding"/>
    <property type="evidence" value="ECO:0007669"/>
    <property type="project" value="TreeGrafter"/>
</dbReference>
<dbReference type="SUPFAM" id="SSF69318">
    <property type="entry name" value="Integrin alpha N-terminal domain"/>
    <property type="match status" value="1"/>
</dbReference>
<dbReference type="GO" id="GO:0007160">
    <property type="term" value="P:cell-matrix adhesion"/>
    <property type="evidence" value="ECO:0007669"/>
    <property type="project" value="TreeGrafter"/>
</dbReference>
<keyword evidence="5" id="KW-0472">Membrane</keyword>
<dbReference type="PANTHER" id="PTHR23220:SF83">
    <property type="entry name" value="INTEGRIN ALPHA-PS3-RELATED"/>
    <property type="match status" value="1"/>
</dbReference>
<keyword evidence="3" id="KW-0677">Repeat</keyword>
<evidence type="ECO:0000256" key="2">
    <source>
        <dbReference type="ARBA" id="ARBA00022729"/>
    </source>
</evidence>
<dbReference type="GO" id="GO:0007157">
    <property type="term" value="P:heterophilic cell-cell adhesion via plasma membrane cell adhesion molecules"/>
    <property type="evidence" value="ECO:0007669"/>
    <property type="project" value="UniProtKB-ARBA"/>
</dbReference>
<dbReference type="Gene3D" id="2.130.10.130">
    <property type="entry name" value="Integrin alpha, N-terminal"/>
    <property type="match status" value="1"/>
</dbReference>
<gene>
    <name evidence="8" type="ORF">J437_LFUL008965</name>
</gene>
<protein>
    <recommendedName>
        <fullName evidence="10">Integrin alpha-2 domain-containing protein</fullName>
    </recommendedName>
</protein>
<dbReference type="PANTHER" id="PTHR23220">
    <property type="entry name" value="INTEGRIN ALPHA"/>
    <property type="match status" value="1"/>
</dbReference>
<evidence type="ECO:0000256" key="6">
    <source>
        <dbReference type="ARBA" id="ARBA00023180"/>
    </source>
</evidence>
<dbReference type="Proteomes" id="UP000792457">
    <property type="component" value="Unassembled WGS sequence"/>
</dbReference>
<proteinExistence type="predicted"/>
<dbReference type="AlphaFoldDB" id="A0A8K0KEW7"/>
<dbReference type="GO" id="GO:0007229">
    <property type="term" value="P:integrin-mediated signaling pathway"/>
    <property type="evidence" value="ECO:0007669"/>
    <property type="project" value="UniProtKB-KW"/>
</dbReference>
<keyword evidence="2" id="KW-0732">Signal</keyword>
<dbReference type="EMBL" id="KZ308693">
    <property type="protein sequence ID" value="KAG8233202.1"/>
    <property type="molecule type" value="Genomic_DNA"/>
</dbReference>
<dbReference type="SUPFAM" id="SSF69179">
    <property type="entry name" value="Integrin domains"/>
    <property type="match status" value="2"/>
</dbReference>
<reference evidence="8" key="2">
    <citation type="submission" date="2017-10" db="EMBL/GenBank/DDBJ databases">
        <title>Ladona fulva Genome sequencing and assembly.</title>
        <authorList>
            <person name="Murali S."/>
            <person name="Richards S."/>
            <person name="Bandaranaike D."/>
            <person name="Bellair M."/>
            <person name="Blankenburg K."/>
            <person name="Chao H."/>
            <person name="Dinh H."/>
            <person name="Doddapaneni H."/>
            <person name="Dugan-Rocha S."/>
            <person name="Elkadiri S."/>
            <person name="Gnanaolivu R."/>
            <person name="Hernandez B."/>
            <person name="Skinner E."/>
            <person name="Javaid M."/>
            <person name="Lee S."/>
            <person name="Li M."/>
            <person name="Ming W."/>
            <person name="Munidasa M."/>
            <person name="Muniz J."/>
            <person name="Nguyen L."/>
            <person name="Hughes D."/>
            <person name="Osuji N."/>
            <person name="Pu L.-L."/>
            <person name="Puazo M."/>
            <person name="Qu C."/>
            <person name="Quiroz J."/>
            <person name="Raj R."/>
            <person name="Weissenberger G."/>
            <person name="Xin Y."/>
            <person name="Zou X."/>
            <person name="Han Y."/>
            <person name="Worley K."/>
            <person name="Muzny D."/>
            <person name="Gibbs R."/>
        </authorList>
    </citation>
    <scope>NUCLEOTIDE SEQUENCE</scope>
    <source>
        <strain evidence="8">Sampled in the wild</strain>
    </source>
</reference>
<evidence type="ECO:0000313" key="9">
    <source>
        <dbReference type="Proteomes" id="UP000792457"/>
    </source>
</evidence>